<dbReference type="STRING" id="584708.Apau_2049"/>
<keyword evidence="3 5" id="KW-1133">Transmembrane helix</keyword>
<feature type="transmembrane region" description="Helical" evidence="5">
    <location>
        <begin position="43"/>
        <end position="64"/>
    </location>
</feature>
<feature type="region of interest" description="Disordered" evidence="6">
    <location>
        <begin position="10"/>
        <end position="35"/>
    </location>
</feature>
<evidence type="ECO:0000313" key="8">
    <source>
        <dbReference type="Proteomes" id="UP000005096"/>
    </source>
</evidence>
<evidence type="ECO:0000313" key="7">
    <source>
        <dbReference type="EMBL" id="EFQ24460.1"/>
    </source>
</evidence>
<name>E3CXL6_9BACT</name>
<dbReference type="HAMAP" id="MF_01600">
    <property type="entry name" value="UPF0182"/>
    <property type="match status" value="1"/>
</dbReference>
<comment type="similarity">
    <text evidence="5">Belongs to the UPF0182 family.</text>
</comment>
<feature type="transmembrane region" description="Helical" evidence="5">
    <location>
        <begin position="84"/>
        <end position="105"/>
    </location>
</feature>
<dbReference type="PANTHER" id="PTHR39344:SF1">
    <property type="entry name" value="UPF0182 PROTEIN SLL1060"/>
    <property type="match status" value="1"/>
</dbReference>
<keyword evidence="1 5" id="KW-1003">Cell membrane</keyword>
<dbReference type="InterPro" id="IPR005372">
    <property type="entry name" value="UPF0182"/>
</dbReference>
<evidence type="ECO:0000256" key="3">
    <source>
        <dbReference type="ARBA" id="ARBA00022989"/>
    </source>
</evidence>
<dbReference type="HOGENOM" id="CLU_007733_0_0_0"/>
<dbReference type="PANTHER" id="PTHR39344">
    <property type="entry name" value="UPF0182 PROTEIN SLL1060"/>
    <property type="match status" value="1"/>
</dbReference>
<evidence type="ECO:0000256" key="5">
    <source>
        <dbReference type="HAMAP-Rule" id="MF_01600"/>
    </source>
</evidence>
<dbReference type="RefSeq" id="WP_006301700.1">
    <property type="nucleotide sequence ID" value="NZ_CM001022.1"/>
</dbReference>
<keyword evidence="4 5" id="KW-0472">Membrane</keyword>
<evidence type="ECO:0000256" key="4">
    <source>
        <dbReference type="ARBA" id="ARBA00023136"/>
    </source>
</evidence>
<gene>
    <name evidence="7" type="ORF">Apau_2049</name>
</gene>
<dbReference type="GO" id="GO:0005886">
    <property type="term" value="C:plasma membrane"/>
    <property type="evidence" value="ECO:0007669"/>
    <property type="project" value="UniProtKB-SubCell"/>
</dbReference>
<evidence type="ECO:0000256" key="6">
    <source>
        <dbReference type="SAM" id="MobiDB-lite"/>
    </source>
</evidence>
<comment type="subcellular location">
    <subcellularLocation>
        <location evidence="5">Cell membrane</location>
        <topology evidence="5">Multi-pass membrane protein</topology>
    </subcellularLocation>
</comment>
<evidence type="ECO:0000256" key="2">
    <source>
        <dbReference type="ARBA" id="ARBA00022692"/>
    </source>
</evidence>
<dbReference type="eggNOG" id="COG1615">
    <property type="taxonomic scope" value="Bacteria"/>
</dbReference>
<dbReference type="GO" id="GO:0005576">
    <property type="term" value="C:extracellular region"/>
    <property type="evidence" value="ECO:0007669"/>
    <property type="project" value="TreeGrafter"/>
</dbReference>
<sequence length="948" mass="106246">MTFRDWFPRGAQEWIPGQGDNEGEEILESTPPPPRRPFRLGKLPLLAGAALVLFSGLPWLARWVTDLWWFRSLGQETVFWTRILPQWGLFAVALVASSAFTFLNWRLAVSRGFADLPGPHPAGRWILGASLVLGVLNGLGTRGAWGLVLRFLHAQPFGTADPVFHRDLGFYVFSLPFWRFAQGWFSGLLLTTLAGCLLVYFLGRSVQLLEGRPWVSPAVRGHLAVLGASLLLLWGAGWWLDRYDLLLSPGGIVFGAGYVDLHVKLPALYLNVGAAAVAAVLLAVNLFRPLWRPSLVALAVLLGAGWIAGVVVPGIVQQYVVKPNEYEMEKPYLRFHMDATLKAYGLDRIRALSVTPSGETTPEDLRADLDTVRNIRLWDYGPLLRTYKQLQEIRSYYDFSDVDIDRYNFDESGVHRQVMLSVRELDSSQLQNPTWVNRHLEFTHGFGVVMNPVNEVAPGGMPVLFVKDLPPKASVSLDIRRPQVYFGEKTNTYALVRTEVKEFDYPMGDANARSTYEGTGGVPLGSLWRRLLFALRFRDTEILFTGSLRPDSRVLFRRSLGEVLREMAPFLAYDDDPYPVVLGGRILWVQDAYTATDRIPYSKPLAIEDPSLEGLNGVNYLRNSVKITLDAYDGTVRFYLMDPADPLAATWARVFPGLFRPVSEMPEGLRAHLRYPEGLFEVQSELYRVYHMTDTNTYYNKEDVWEVSPAGREKRLSPNYVTMKLLGKEKPEFALIVPFMPVGRSNLIGWMAGRCDPEHYGELVVYQFPKQKLIFGPPQIEALIDQNPEISAQMSLWSQRGSDVIRGDLLVVPIGKSLLYVQPLYLKAERGELPELKRVILSTGGRVVWAETFREALTLLVGEDVLGGGKAAKRRPPAAPAVREAEPRPEGEGGVPSPGTKDLARKAQELFEQAQQASRAGDWAAYGQKLRELEAVLRRLVEAGEGPR</sequence>
<evidence type="ECO:0000256" key="1">
    <source>
        <dbReference type="ARBA" id="ARBA00022475"/>
    </source>
</evidence>
<dbReference type="EMBL" id="CM001022">
    <property type="protein sequence ID" value="EFQ24460.1"/>
    <property type="molecule type" value="Genomic_DNA"/>
</dbReference>
<reference evidence="7 8" key="1">
    <citation type="journal article" date="2010" name="Stand. Genomic Sci.">
        <title>Non-contiguous finished genome sequence of Aminomonas paucivorans type strain (GLU-3).</title>
        <authorList>
            <person name="Pitluck S."/>
            <person name="Yasawong M."/>
            <person name="Held B."/>
            <person name="Lapidus A."/>
            <person name="Nolan M."/>
            <person name="Copeland A."/>
            <person name="Lucas S."/>
            <person name="Del Rio T.G."/>
            <person name="Tice H."/>
            <person name="Cheng J.F."/>
            <person name="Chertkov O."/>
            <person name="Goodwin L."/>
            <person name="Tapia R."/>
            <person name="Han C."/>
            <person name="Liolios K."/>
            <person name="Ivanova N."/>
            <person name="Mavromatis K."/>
            <person name="Ovchinnikova G."/>
            <person name="Pati A."/>
            <person name="Chen A."/>
            <person name="Palaniappan K."/>
            <person name="Land M."/>
            <person name="Hauser L."/>
            <person name="Chang Y.J."/>
            <person name="Jeffries C.D."/>
            <person name="Pukall R."/>
            <person name="Spring S."/>
            <person name="Rohde M."/>
            <person name="Sikorski J."/>
            <person name="Goker M."/>
            <person name="Woyke T."/>
            <person name="Bristow J."/>
            <person name="Eisen J.A."/>
            <person name="Markowitz V."/>
            <person name="Hugenholtz P."/>
            <person name="Kyrpides N.C."/>
            <person name="Klenk H.P."/>
        </authorList>
    </citation>
    <scope>NUCLEOTIDE SEQUENCE [LARGE SCALE GENOMIC DNA]</scope>
    <source>
        <strain evidence="7 8">DSM 12260</strain>
    </source>
</reference>
<feature type="transmembrane region" description="Helical" evidence="5">
    <location>
        <begin position="223"/>
        <end position="240"/>
    </location>
</feature>
<proteinExistence type="inferred from homology"/>
<dbReference type="PaxDb" id="584708-Apau_2049"/>
<feature type="transmembrane region" description="Helical" evidence="5">
    <location>
        <begin position="294"/>
        <end position="316"/>
    </location>
</feature>
<dbReference type="OrthoDB" id="9763654at2"/>
<keyword evidence="2 5" id="KW-0812">Transmembrane</keyword>
<feature type="transmembrane region" description="Helical" evidence="5">
    <location>
        <begin position="183"/>
        <end position="202"/>
    </location>
</feature>
<accession>E3CXL6</accession>
<feature type="region of interest" description="Disordered" evidence="6">
    <location>
        <begin position="869"/>
        <end position="906"/>
    </location>
</feature>
<dbReference type="Pfam" id="PF03699">
    <property type="entry name" value="UPF0182"/>
    <property type="match status" value="1"/>
</dbReference>
<dbReference type="AlphaFoldDB" id="E3CXL6"/>
<organism evidence="7 8">
    <name type="scientific">Aminomonas paucivorans DSM 12260</name>
    <dbReference type="NCBI Taxonomy" id="584708"/>
    <lineage>
        <taxon>Bacteria</taxon>
        <taxon>Thermotogati</taxon>
        <taxon>Synergistota</taxon>
        <taxon>Synergistia</taxon>
        <taxon>Synergistales</taxon>
        <taxon>Synergistaceae</taxon>
        <taxon>Aminomonas</taxon>
    </lineage>
</organism>
<keyword evidence="8" id="KW-1185">Reference proteome</keyword>
<protein>
    <recommendedName>
        <fullName evidence="5">UPF0182 protein Apau_2049</fullName>
    </recommendedName>
</protein>
<feature type="transmembrane region" description="Helical" evidence="5">
    <location>
        <begin position="125"/>
        <end position="145"/>
    </location>
</feature>
<dbReference type="Proteomes" id="UP000005096">
    <property type="component" value="Chromosome"/>
</dbReference>
<feature type="transmembrane region" description="Helical" evidence="5">
    <location>
        <begin position="268"/>
        <end position="287"/>
    </location>
</feature>